<comment type="caution">
    <text evidence="6">The sequence shown here is derived from an EMBL/GenBank/DDBJ whole genome shotgun (WGS) entry which is preliminary data.</text>
</comment>
<sequence>MSTVPADRPKAAERIQAAAKDLFYRQGIRATGIEEVCRVADATKMSLYRSYPSKDALVAAVLSQDSACYDQWVLEVTQACATPGDKLRALVTAMVHKLSDAEYRGCPLLLAQAEFPDRDHPTHQWVAAQKARMRDGLVELARQAGAAEPGLLGDGLSMLMDGAWASLPYLGPERAGQVARQGAEALLRDALPQGG</sequence>
<dbReference type="InterPro" id="IPR036271">
    <property type="entry name" value="Tet_transcr_reg_TetR-rel_C_sf"/>
</dbReference>
<dbReference type="SUPFAM" id="SSF46689">
    <property type="entry name" value="Homeodomain-like"/>
    <property type="match status" value="1"/>
</dbReference>
<keyword evidence="3" id="KW-0804">Transcription</keyword>
<evidence type="ECO:0000313" key="7">
    <source>
        <dbReference type="Proteomes" id="UP000765160"/>
    </source>
</evidence>
<feature type="domain" description="HTH tetR-type" evidence="5">
    <location>
        <begin position="9"/>
        <end position="69"/>
    </location>
</feature>
<organism evidence="6 7">
    <name type="scientific">Falsiroseomonas frigidaquae</name>
    <dbReference type="NCBI Taxonomy" id="487318"/>
    <lineage>
        <taxon>Bacteria</taxon>
        <taxon>Pseudomonadati</taxon>
        <taxon>Pseudomonadota</taxon>
        <taxon>Alphaproteobacteria</taxon>
        <taxon>Acetobacterales</taxon>
        <taxon>Roseomonadaceae</taxon>
        <taxon>Falsiroseomonas</taxon>
    </lineage>
</organism>
<dbReference type="PROSITE" id="PS50977">
    <property type="entry name" value="HTH_TETR_2"/>
    <property type="match status" value="1"/>
</dbReference>
<reference evidence="6 7" key="1">
    <citation type="submission" date="2020-03" db="EMBL/GenBank/DDBJ databases">
        <title>Roseomonas selenitidurans sp. nov. isolated from soil.</title>
        <authorList>
            <person name="Liu H."/>
        </authorList>
    </citation>
    <scope>NUCLEOTIDE SEQUENCE [LARGE SCALE GENOMIC DNA]</scope>
    <source>
        <strain evidence="6 7">JCM 15073</strain>
    </source>
</reference>
<dbReference type="EMBL" id="JAAVTX010000005">
    <property type="protein sequence ID" value="NKE46460.1"/>
    <property type="molecule type" value="Genomic_DNA"/>
</dbReference>
<evidence type="ECO:0000313" key="6">
    <source>
        <dbReference type="EMBL" id="NKE46460.1"/>
    </source>
</evidence>
<evidence type="ECO:0000259" key="5">
    <source>
        <dbReference type="PROSITE" id="PS50977"/>
    </source>
</evidence>
<evidence type="ECO:0000256" key="3">
    <source>
        <dbReference type="ARBA" id="ARBA00023163"/>
    </source>
</evidence>
<dbReference type="InterPro" id="IPR001647">
    <property type="entry name" value="HTH_TetR"/>
</dbReference>
<accession>A0ABX1F290</accession>
<dbReference type="PANTHER" id="PTHR47506">
    <property type="entry name" value="TRANSCRIPTIONAL REGULATORY PROTEIN"/>
    <property type="match status" value="1"/>
</dbReference>
<dbReference type="PANTHER" id="PTHR47506:SF1">
    <property type="entry name" value="HTH-TYPE TRANSCRIPTIONAL REGULATOR YJDC"/>
    <property type="match status" value="1"/>
</dbReference>
<dbReference type="SUPFAM" id="SSF48498">
    <property type="entry name" value="Tetracyclin repressor-like, C-terminal domain"/>
    <property type="match status" value="1"/>
</dbReference>
<dbReference type="RefSeq" id="WP_168050999.1">
    <property type="nucleotide sequence ID" value="NZ_JAATJR010000005.1"/>
</dbReference>
<evidence type="ECO:0000256" key="1">
    <source>
        <dbReference type="ARBA" id="ARBA00023015"/>
    </source>
</evidence>
<keyword evidence="7" id="KW-1185">Reference proteome</keyword>
<evidence type="ECO:0000256" key="2">
    <source>
        <dbReference type="ARBA" id="ARBA00023125"/>
    </source>
</evidence>
<keyword evidence="2 4" id="KW-0238">DNA-binding</keyword>
<evidence type="ECO:0000256" key="4">
    <source>
        <dbReference type="PROSITE-ProRule" id="PRU00335"/>
    </source>
</evidence>
<proteinExistence type="predicted"/>
<gene>
    <name evidence="6" type="ORF">HB662_16885</name>
</gene>
<protein>
    <submittedName>
        <fullName evidence="6">TetR/AcrR family transcriptional regulator</fullName>
    </submittedName>
</protein>
<keyword evidence="1" id="KW-0805">Transcription regulation</keyword>
<dbReference type="InterPro" id="IPR009057">
    <property type="entry name" value="Homeodomain-like_sf"/>
</dbReference>
<name>A0ABX1F290_9PROT</name>
<dbReference type="InterPro" id="IPR011075">
    <property type="entry name" value="TetR_C"/>
</dbReference>
<dbReference type="Proteomes" id="UP000765160">
    <property type="component" value="Unassembled WGS sequence"/>
</dbReference>
<dbReference type="Pfam" id="PF16925">
    <property type="entry name" value="TetR_C_13"/>
    <property type="match status" value="1"/>
</dbReference>
<dbReference type="Gene3D" id="1.10.357.10">
    <property type="entry name" value="Tetracycline Repressor, domain 2"/>
    <property type="match status" value="1"/>
</dbReference>
<feature type="DNA-binding region" description="H-T-H motif" evidence="4">
    <location>
        <begin position="32"/>
        <end position="51"/>
    </location>
</feature>
<dbReference type="Pfam" id="PF00440">
    <property type="entry name" value="TetR_N"/>
    <property type="match status" value="1"/>
</dbReference>